<dbReference type="InterPro" id="IPR050238">
    <property type="entry name" value="DNA_Rep/Repair_Clamp_Loader"/>
</dbReference>
<gene>
    <name evidence="1" type="ORF">POREN0001_1960</name>
</gene>
<dbReference type="Proteomes" id="UP000004295">
    <property type="component" value="Unassembled WGS sequence"/>
</dbReference>
<dbReference type="Gene3D" id="3.40.50.300">
    <property type="entry name" value="P-loop containing nucleotide triphosphate hydrolases"/>
    <property type="match status" value="1"/>
</dbReference>
<name>C3JCU0_POREA</name>
<dbReference type="Pfam" id="PF13177">
    <property type="entry name" value="DNA_pol3_delta2"/>
    <property type="match status" value="1"/>
</dbReference>
<organism evidence="1 2">
    <name type="scientific">Porphyromonas endodontalis (strain ATCC 35406 / DSM 24491 / JCM 8526 / CCUG 16442 / BCRC 14492 / NCTC 13058 / HG 370)</name>
    <name type="common">Bacteroides endodontalis</name>
    <dbReference type="NCBI Taxonomy" id="553175"/>
    <lineage>
        <taxon>Bacteria</taxon>
        <taxon>Pseudomonadati</taxon>
        <taxon>Bacteroidota</taxon>
        <taxon>Bacteroidia</taxon>
        <taxon>Bacteroidales</taxon>
        <taxon>Porphyromonadaceae</taxon>
        <taxon>Porphyromonas</taxon>
    </lineage>
</organism>
<dbReference type="AlphaFoldDB" id="C3JCU0"/>
<sequence>MQFRDIIGYESLKEELRRISATGHIPHNILFDIEDGMPGVGLALAWIQYLNCSDPHHGDSCGVCPHCKMLSQLSYPDVHYIFPVVNATDVETPSDNFLSQWREMFAAEGAYFDHETWLRYLNAGKQQPVIYSKDAIALENKLSIASSEGGYRMVIIYEPDRMNEAAANKLLKLMEEPPDKTIIVSVCFATEQLLETILSRMQRFELLPLTQDELKMGLRQFYPQAQERDLLRAALRSDGILLRARQILANNTSIAKYTECFGQLIGDIVRKDVVALRKLSEKMDSEGREWIVAALVYFEECFRLSFTGNFTGAGTQFSTDREQAIFIALNEVITPANIESIYRTTESAIRHVRGNVSAKMVLFDTFLRYTAALSPALKAREARSI</sequence>
<comment type="caution">
    <text evidence="1">The sequence shown here is derived from an EMBL/GenBank/DDBJ whole genome shotgun (WGS) entry which is preliminary data.</text>
</comment>
<dbReference type="PANTHER" id="PTHR11669:SF8">
    <property type="entry name" value="DNA POLYMERASE III SUBUNIT DELTA"/>
    <property type="match status" value="1"/>
</dbReference>
<accession>C3JCU0</accession>
<reference evidence="1 2" key="1">
    <citation type="submission" date="2009-04" db="EMBL/GenBank/DDBJ databases">
        <authorList>
            <person name="Sebastian Y."/>
            <person name="Madupu R."/>
            <person name="Durkin A.S."/>
            <person name="Torralba M."/>
            <person name="Methe B."/>
            <person name="Sutton G.G."/>
            <person name="Strausberg R.L."/>
            <person name="Nelson K.E."/>
        </authorList>
    </citation>
    <scope>NUCLEOTIDE SEQUENCE [LARGE SCALE GENOMIC DNA]</scope>
    <source>
        <strain evidence="2">ATCC 35406 / DSM 24491 / JCM 8526 / CCUG 16442 / BCRC 14492 / NCTC 13058 / HG 370</strain>
    </source>
</reference>
<dbReference type="InterPro" id="IPR027417">
    <property type="entry name" value="P-loop_NTPase"/>
</dbReference>
<dbReference type="GeneID" id="93366266"/>
<dbReference type="EMBL" id="ACNN01000035">
    <property type="protein sequence ID" value="EEN81989.1"/>
    <property type="molecule type" value="Genomic_DNA"/>
</dbReference>
<evidence type="ECO:0000313" key="1">
    <source>
        <dbReference type="EMBL" id="EEN81989.1"/>
    </source>
</evidence>
<proteinExistence type="predicted"/>
<protein>
    <recommendedName>
        <fullName evidence="3">DNA polymerase III, delta' subunit</fullName>
    </recommendedName>
</protein>
<dbReference type="GO" id="GO:0006261">
    <property type="term" value="P:DNA-templated DNA replication"/>
    <property type="evidence" value="ECO:0007669"/>
    <property type="project" value="TreeGrafter"/>
</dbReference>
<evidence type="ECO:0008006" key="3">
    <source>
        <dbReference type="Google" id="ProtNLM"/>
    </source>
</evidence>
<dbReference type="eggNOG" id="COG2812">
    <property type="taxonomic scope" value="Bacteria"/>
</dbReference>
<dbReference type="SUPFAM" id="SSF52540">
    <property type="entry name" value="P-loop containing nucleoside triphosphate hydrolases"/>
    <property type="match status" value="1"/>
</dbReference>
<dbReference type="STRING" id="553175.POREN0001_1960"/>
<dbReference type="RefSeq" id="WP_004335047.1">
    <property type="nucleotide sequence ID" value="NZ_ACNN01000035.1"/>
</dbReference>
<dbReference type="PANTHER" id="PTHR11669">
    <property type="entry name" value="REPLICATION FACTOR C / DNA POLYMERASE III GAMMA-TAU SUBUNIT"/>
    <property type="match status" value="1"/>
</dbReference>
<keyword evidence="2" id="KW-1185">Reference proteome</keyword>
<evidence type="ECO:0000313" key="2">
    <source>
        <dbReference type="Proteomes" id="UP000004295"/>
    </source>
</evidence>